<dbReference type="GeneID" id="107065780"/>
<gene>
    <name evidence="3" type="primary">LOC107065780</name>
</gene>
<dbReference type="Proteomes" id="UP000694924">
    <property type="component" value="Unplaced"/>
</dbReference>
<feature type="compositionally biased region" description="Polar residues" evidence="1">
    <location>
        <begin position="83"/>
        <end position="107"/>
    </location>
</feature>
<keyword evidence="2" id="KW-1185">Reference proteome</keyword>
<name>A0ABM1I4W1_POLDO</name>
<evidence type="ECO:0000313" key="2">
    <source>
        <dbReference type="Proteomes" id="UP000694924"/>
    </source>
</evidence>
<evidence type="ECO:0000313" key="3">
    <source>
        <dbReference type="RefSeq" id="XP_015175248.1"/>
    </source>
</evidence>
<evidence type="ECO:0000256" key="1">
    <source>
        <dbReference type="SAM" id="MobiDB-lite"/>
    </source>
</evidence>
<feature type="region of interest" description="Disordered" evidence="1">
    <location>
        <begin position="145"/>
        <end position="171"/>
    </location>
</feature>
<sequence length="1000" mass="114264">MNNDEVIDENEVQVKTSLDHSKLPIKINEENDKNDEESSDGSSPSALKKRLQDLSSTYDNPLTPLLSHRIPIINRSDKEDHQNSNLLDESSTKSNSLQGARAQNSNKLNDESSMESSLTQIYDDNDSSKFRFKANTFTGSMTSRSYYCKHDDDDDDNKKSDLIKRQSKSANDDRINKCNKLLTNKTKLNPISHLSTNNVRPIKCGGYRPNTGVIFKNLSSSSESESINEPTTSNCLFKKINSPMTNTELSSPVSKTTLDERISNVLSSRSEDNQALSSFRSFQELSRNKLVNNNNNNNNDLITVPSKSGVLISSRSENVKQKNDLSDESNINSINLSKHLKGKMIEHLSCPSSAKNCIEREEFLVSRTNIARYFSEDHSLYENNPEKMSSFLNVGLNDDLETFNASDNERQDNNITSVPSLRLYSEDVSCSTSAGSKTYTQNRSLDSSVLSNALSNVCSTLNTKDKENNSTRTRYRSYDDSENFDTSESSDQNLILIKTHEEPMVTTESKNYDEFDIIDESRRAFSAPHSKLPTKRLVDDRRCKSVDLSNHEMIYVKENHQYPESLYSNLSKTNLSESIGSLNFTEDYHQTLKEPIEMSYLQEDKYNPYNSEYTMYPRQSHLSILQEESETKLEEYDLSESSTFENKESPTVNIDQENSVKLNETNLIQNTIENSTDVTKQSNQTESTIVETRQNVGRCNNVTNKSRSLETFRELTYPGIIEFFNSSIECYAYNNERQRDQRNILPKMKGFVRRFSNKLKSSRKQNNTDHRKEISTKIIYQNQECQIDSIPESCSDESTIEQSQLIEPKSGNTRSSIISSGKSLKKTMSLENLTLCKEYPRRRYDRDDKWVKEFEECSSQRTTTRTTSSNKHLSMFTSKSENSSLVEDLSKESLIIDENNIQSDTRQNEVDSMTNVSTSFVLPNSKETKVNVQNDQQNPDTDELSINMENNGCICLKFYRMLTCSYILTTKKHRSSIIKPNTLIEMKKKIRKKTFGLSSK</sequence>
<evidence type="ECO:0008006" key="4">
    <source>
        <dbReference type="Google" id="ProtNLM"/>
    </source>
</evidence>
<feature type="region of interest" description="Disordered" evidence="1">
    <location>
        <begin position="462"/>
        <end position="489"/>
    </location>
</feature>
<dbReference type="RefSeq" id="XP_015175248.1">
    <property type="nucleotide sequence ID" value="XM_015319762.1"/>
</dbReference>
<feature type="compositionally biased region" description="Basic and acidic residues" evidence="1">
    <location>
        <begin position="17"/>
        <end position="31"/>
    </location>
</feature>
<reference evidence="3" key="1">
    <citation type="submission" date="2025-08" db="UniProtKB">
        <authorList>
            <consortium name="RefSeq"/>
        </authorList>
    </citation>
    <scope>IDENTIFICATION</scope>
    <source>
        <tissue evidence="3">Whole body</tissue>
    </source>
</reference>
<feature type="region of interest" description="Disordered" evidence="1">
    <location>
        <begin position="1"/>
        <end position="48"/>
    </location>
</feature>
<proteinExistence type="predicted"/>
<feature type="region of interest" description="Disordered" evidence="1">
    <location>
        <begin position="73"/>
        <end position="118"/>
    </location>
</feature>
<feature type="compositionally biased region" description="Acidic residues" evidence="1">
    <location>
        <begin position="1"/>
        <end position="11"/>
    </location>
</feature>
<accession>A0ABM1I4W1</accession>
<organism evidence="2 3">
    <name type="scientific">Polistes dominula</name>
    <name type="common">European paper wasp</name>
    <name type="synonym">Vespa dominula</name>
    <dbReference type="NCBI Taxonomy" id="743375"/>
    <lineage>
        <taxon>Eukaryota</taxon>
        <taxon>Metazoa</taxon>
        <taxon>Ecdysozoa</taxon>
        <taxon>Arthropoda</taxon>
        <taxon>Hexapoda</taxon>
        <taxon>Insecta</taxon>
        <taxon>Pterygota</taxon>
        <taxon>Neoptera</taxon>
        <taxon>Endopterygota</taxon>
        <taxon>Hymenoptera</taxon>
        <taxon>Apocrita</taxon>
        <taxon>Aculeata</taxon>
        <taxon>Vespoidea</taxon>
        <taxon>Vespidae</taxon>
        <taxon>Polistinae</taxon>
        <taxon>Polistini</taxon>
        <taxon>Polistes</taxon>
    </lineage>
</organism>
<feature type="compositionally biased region" description="Basic and acidic residues" evidence="1">
    <location>
        <begin position="148"/>
        <end position="171"/>
    </location>
</feature>
<protein>
    <recommendedName>
        <fullName evidence="4">Exophilin 5</fullName>
    </recommendedName>
</protein>